<accession>A0A942YXW6</accession>
<evidence type="ECO:0000313" key="2">
    <source>
        <dbReference type="EMBL" id="MBS4214306.1"/>
    </source>
</evidence>
<dbReference type="RefSeq" id="WP_213118782.1">
    <property type="nucleotide sequence ID" value="NZ_JAGYPF010000003.1"/>
</dbReference>
<sequence>MPAIINGAVTIDNIGGDGDVQFGDLVFITPKTASKTEGGSGVFNTGGAVITNTGASFTNYIDPSVIDMPIKSNN</sequence>
<comment type="similarity">
    <text evidence="1">Belongs to the GerPA/GerPF family.</text>
</comment>
<gene>
    <name evidence="2" type="ORF">KHA99_17800</name>
</gene>
<dbReference type="Proteomes" id="UP000679749">
    <property type="component" value="Unassembled WGS sequence"/>
</dbReference>
<evidence type="ECO:0000256" key="1">
    <source>
        <dbReference type="ARBA" id="ARBA00008103"/>
    </source>
</evidence>
<name>A0A942YXW6_9BACI</name>
<protein>
    <submittedName>
        <fullName evidence="2">Spore germination protein</fullName>
    </submittedName>
</protein>
<organism evidence="2 3">
    <name type="scientific">Neobacillus rhizophilus</name>
    <dbReference type="NCBI Taxonomy" id="2833579"/>
    <lineage>
        <taxon>Bacteria</taxon>
        <taxon>Bacillati</taxon>
        <taxon>Bacillota</taxon>
        <taxon>Bacilli</taxon>
        <taxon>Bacillales</taxon>
        <taxon>Bacillaceae</taxon>
        <taxon>Neobacillus</taxon>
    </lineage>
</organism>
<dbReference type="PANTHER" id="PTHR37808">
    <property type="entry name" value="SPORE GERMINATION PROTEIN-LIKE PROTEIN YDZR-RELATED"/>
    <property type="match status" value="1"/>
</dbReference>
<dbReference type="AlphaFoldDB" id="A0A942YXW6"/>
<keyword evidence="3" id="KW-1185">Reference proteome</keyword>
<dbReference type="EMBL" id="JAGYPF010000003">
    <property type="protein sequence ID" value="MBS4214306.1"/>
    <property type="molecule type" value="Genomic_DNA"/>
</dbReference>
<reference evidence="2" key="1">
    <citation type="submission" date="2021-05" db="EMBL/GenBank/DDBJ databases">
        <title>Novel Bacillus species.</title>
        <authorList>
            <person name="Liu G."/>
        </authorList>
    </citation>
    <scope>NUCLEOTIDE SEQUENCE</scope>
    <source>
        <strain evidence="2">FJAT-49825</strain>
    </source>
</reference>
<comment type="caution">
    <text evidence="2">The sequence shown here is derived from an EMBL/GenBank/DDBJ whole genome shotgun (WGS) entry which is preliminary data.</text>
</comment>
<dbReference type="PANTHER" id="PTHR37808:SF1">
    <property type="entry name" value="SPORE GERMINATION PROTEIN-LIKE PROTEIN YDZR"/>
    <property type="match status" value="1"/>
</dbReference>
<dbReference type="Pfam" id="PF10676">
    <property type="entry name" value="gerPA"/>
    <property type="match status" value="1"/>
</dbReference>
<dbReference type="InterPro" id="IPR019618">
    <property type="entry name" value="Spore_germination_GerPA"/>
</dbReference>
<evidence type="ECO:0000313" key="3">
    <source>
        <dbReference type="Proteomes" id="UP000679749"/>
    </source>
</evidence>
<proteinExistence type="inferred from homology"/>